<protein>
    <submittedName>
        <fullName evidence="1">Uncharacterized protein</fullName>
    </submittedName>
</protein>
<dbReference type="AlphaFoldDB" id="A0A8C3D641"/>
<accession>A0A8C3D641</accession>
<organism evidence="1 2">
    <name type="scientific">Cairina moschata</name>
    <name type="common">Muscovy duck</name>
    <dbReference type="NCBI Taxonomy" id="8855"/>
    <lineage>
        <taxon>Eukaryota</taxon>
        <taxon>Metazoa</taxon>
        <taxon>Chordata</taxon>
        <taxon>Craniata</taxon>
        <taxon>Vertebrata</taxon>
        <taxon>Euteleostomi</taxon>
        <taxon>Archelosauria</taxon>
        <taxon>Archosauria</taxon>
        <taxon>Dinosauria</taxon>
        <taxon>Saurischia</taxon>
        <taxon>Theropoda</taxon>
        <taxon>Coelurosauria</taxon>
        <taxon>Aves</taxon>
        <taxon>Neognathae</taxon>
        <taxon>Galloanserae</taxon>
        <taxon>Anseriformes</taxon>
        <taxon>Anatidae</taxon>
        <taxon>Anatinae</taxon>
        <taxon>Cairina</taxon>
    </lineage>
</organism>
<reference evidence="1" key="3">
    <citation type="submission" date="2025-09" db="UniProtKB">
        <authorList>
            <consortium name="Ensembl"/>
        </authorList>
    </citation>
    <scope>IDENTIFICATION</scope>
</reference>
<keyword evidence="2" id="KW-1185">Reference proteome</keyword>
<sequence length="121" mass="13652">KMRGCTAWWQITPRCSVGPVSAHACVLQQDFELWAHHCSVGDKPASNYLALCWPFGLEKQQWQQMKMEAMRTTKGRPISTTRQTVLKTPSLCLVRMSSKTELKKELIFCSMLPPGQQAPSA</sequence>
<reference evidence="1" key="2">
    <citation type="submission" date="2025-08" db="UniProtKB">
        <authorList>
            <consortium name="Ensembl"/>
        </authorList>
    </citation>
    <scope>IDENTIFICATION</scope>
</reference>
<reference evidence="1" key="1">
    <citation type="submission" date="2018-09" db="EMBL/GenBank/DDBJ databases">
        <title>Common duck and Muscovy duck high density SNP chip.</title>
        <authorList>
            <person name="Vignal A."/>
            <person name="Thebault N."/>
            <person name="Warren W.C."/>
        </authorList>
    </citation>
    <scope>NUCLEOTIDE SEQUENCE [LARGE SCALE GENOMIC DNA]</scope>
</reference>
<evidence type="ECO:0000313" key="1">
    <source>
        <dbReference type="Ensembl" id="ENSCMMP00000028539.1"/>
    </source>
</evidence>
<name>A0A8C3D641_CAIMO</name>
<evidence type="ECO:0000313" key="2">
    <source>
        <dbReference type="Proteomes" id="UP000694556"/>
    </source>
</evidence>
<proteinExistence type="predicted"/>
<dbReference type="Proteomes" id="UP000694556">
    <property type="component" value="Chromosome 8"/>
</dbReference>
<dbReference type="Ensembl" id="ENSCMMT00000031121.1">
    <property type="protein sequence ID" value="ENSCMMP00000028539.1"/>
    <property type="gene ID" value="ENSCMMG00000017372.1"/>
</dbReference>